<dbReference type="OrthoDB" id="1902659at2759"/>
<accession>A0A2U1QPG0</accession>
<comment type="caution">
    <text evidence="3">Lacks conserved residue(s) required for the propagation of feature annotation.</text>
</comment>
<feature type="region of interest" description="Leucine repeat II (LRII)" evidence="3">
    <location>
        <begin position="368"/>
        <end position="400"/>
    </location>
</feature>
<dbReference type="STRING" id="35608.A0A2U1QPG0"/>
<keyword evidence="6" id="KW-1185">Reference proteome</keyword>
<gene>
    <name evidence="5" type="ORF">CTI12_AA002710</name>
</gene>
<keyword evidence="1" id="KW-0805">Transcription regulation</keyword>
<feature type="compositionally biased region" description="Basic and acidic residues" evidence="4">
    <location>
        <begin position="915"/>
        <end position="928"/>
    </location>
</feature>
<feature type="compositionally biased region" description="Low complexity" evidence="4">
    <location>
        <begin position="161"/>
        <end position="176"/>
    </location>
</feature>
<feature type="region of interest" description="Disordered" evidence="4">
    <location>
        <begin position="806"/>
        <end position="880"/>
    </location>
</feature>
<feature type="region of interest" description="Disordered" evidence="4">
    <location>
        <begin position="914"/>
        <end position="934"/>
    </location>
</feature>
<feature type="region of interest" description="Disordered" evidence="4">
    <location>
        <begin position="950"/>
        <end position="973"/>
    </location>
</feature>
<dbReference type="EMBL" id="PKPP01000004">
    <property type="protein sequence ID" value="PWA99862.1"/>
    <property type="molecule type" value="Genomic_DNA"/>
</dbReference>
<keyword evidence="2" id="KW-0804">Transcription</keyword>
<dbReference type="PANTHER" id="PTHR31636">
    <property type="entry name" value="OSJNBA0084A10.13 PROTEIN-RELATED"/>
    <property type="match status" value="1"/>
</dbReference>
<feature type="short sequence motif" description="VHIID" evidence="3">
    <location>
        <begin position="324"/>
        <end position="328"/>
    </location>
</feature>
<feature type="region of interest" description="PFYRE" evidence="3">
    <location>
        <begin position="409"/>
        <end position="500"/>
    </location>
</feature>
<feature type="region of interest" description="VHIID" evidence="3">
    <location>
        <begin position="293"/>
        <end position="358"/>
    </location>
</feature>
<feature type="compositionally biased region" description="Polar residues" evidence="4">
    <location>
        <begin position="865"/>
        <end position="880"/>
    </location>
</feature>
<evidence type="ECO:0000313" key="6">
    <source>
        <dbReference type="Proteomes" id="UP000245207"/>
    </source>
</evidence>
<feature type="region of interest" description="Disordered" evidence="4">
    <location>
        <begin position="146"/>
        <end position="185"/>
    </location>
</feature>
<dbReference type="PROSITE" id="PS50985">
    <property type="entry name" value="GRAS"/>
    <property type="match status" value="1"/>
</dbReference>
<evidence type="ECO:0000313" key="5">
    <source>
        <dbReference type="EMBL" id="PWA99862.1"/>
    </source>
</evidence>
<sequence length="1267" mass="144104">MLAGYTKPSAQFQACHFPSMSTQRLDLPCNNTTNFPRKDSTRSQPVRPVGSLSVDNNPIEARTSSCSLKHNVVEKRSDIWDNNDQDESFRAKRKRGCSKVEEFGENEENLSLGQLGGGNFWHPVTSLPFSSPWSFVNELADLGEKGVASSSHREQVVKETSSGSGSRSSSPESHQSLDLEGGLNGVGAPNPNQSLDLLAVGNESHDEEVGFELISLLLGCLEAIGMKNIPAVNHFISKLGELASPRGESSISRLASYYTEALALRVSRIWPNIFQISIPREVNQMEEENGTALRLLNQSTPIPKFIHFTSNEILLRAFEGKDKVHIIDFDIKQGLQWPSFFQSLASRNSPPSHIRITGVGESKQDLIETGARLSGFAEALNLELEFHPVVDRLEDVRLWMLHVKEGETVAVNCLLQLHKMLYDGTGGALRDFFGLIRSTNPSIVVVAEQEAEHNDMVLEKRVSNSLMYYSAIFDCIDTVHPLQNQSRFKIEESFGREIRNIIACEGLERYERHVGFNQWWKSMQELGGFRNVGINEREFFQSQMILRMYQHPFGPNSFKVEKKRSNSGATAGITLTWSDQPLYTVSAWVPGDMAGTSGFVDIVTRYKVIPQVRIHNIIAAVYEAEIFFRYYQQNYMLNLGLEKDGQRMEPVIYYEHFYDFRLHDLIMELIEAHERAGIQGTHANGLAGVNKLTGSGASSKDHLLFCITLYANSTSGGCCHIPGMKKMTEFITHILMEAQKGLRSPNMQRIVAAVQLFKKSASPRLSFLFPVPFHGFLLTYFYIFGNYAEIPLEYVHLGDCNQEIYDGAKKNRDPRKSGRGSRGGSRGAIRHRIPSQPGYHLQMYPQSQPGHESSSSQPGYHPQMYPQSQPFFYTQQPLPQLPTNFEPFDYQYTQQPPPQMPTNFDPYEPRYTQQKKCDRVSKPLPIHDDTDDDEYFDNVDVIPETQPIDEEAEQVDEVEEVPRPKSGKKPSKIWTPDEEEALAKSWIKISVDKEIGDHQTKLGFWKRVLKHFRTLVPRTKRTHHQLNSKWTPMHQMIAAFNGYYIQAKRLKESGCDDLQVYERAQLDFEKQFRKAFAHTKAWHILKDQQKWKKQPLVSQAAESTGSSKKRKSSESSSAQTPTNETPINVEDFDCDLPNLNENPTPSRQPRGKKKVDSGDSSRSSMRDTLASYTAKKKSLMQAQLEVQMKKDEEYFKFIDGEVYNRSRSLDFKIQMNFPCDGMRRMWEVRCFVEKEWRHANWSEHLSHELGKCPNFVGLIVSGGGLNY</sequence>
<feature type="region of interest" description="Disordered" evidence="4">
    <location>
        <begin position="31"/>
        <end position="51"/>
    </location>
</feature>
<feature type="compositionally biased region" description="Basic and acidic residues" evidence="4">
    <location>
        <begin position="806"/>
        <end position="816"/>
    </location>
</feature>
<dbReference type="Pfam" id="PF03514">
    <property type="entry name" value="GRAS"/>
    <property type="match status" value="1"/>
</dbReference>
<evidence type="ECO:0000256" key="4">
    <source>
        <dbReference type="SAM" id="MobiDB-lite"/>
    </source>
</evidence>
<evidence type="ECO:0000256" key="1">
    <source>
        <dbReference type="ARBA" id="ARBA00023015"/>
    </source>
</evidence>
<dbReference type="Proteomes" id="UP000245207">
    <property type="component" value="Unassembled WGS sequence"/>
</dbReference>
<feature type="region of interest" description="SAW" evidence="3">
    <location>
        <begin position="503"/>
        <end position="589"/>
    </location>
</feature>
<reference evidence="5 6" key="1">
    <citation type="journal article" date="2018" name="Mol. Plant">
        <title>The genome of Artemisia annua provides insight into the evolution of Asteraceae family and artemisinin biosynthesis.</title>
        <authorList>
            <person name="Shen Q."/>
            <person name="Zhang L."/>
            <person name="Liao Z."/>
            <person name="Wang S."/>
            <person name="Yan T."/>
            <person name="Shi P."/>
            <person name="Liu M."/>
            <person name="Fu X."/>
            <person name="Pan Q."/>
            <person name="Wang Y."/>
            <person name="Lv Z."/>
            <person name="Lu X."/>
            <person name="Zhang F."/>
            <person name="Jiang W."/>
            <person name="Ma Y."/>
            <person name="Chen M."/>
            <person name="Hao X."/>
            <person name="Li L."/>
            <person name="Tang Y."/>
            <person name="Lv G."/>
            <person name="Zhou Y."/>
            <person name="Sun X."/>
            <person name="Brodelius P.E."/>
            <person name="Rose J.K.C."/>
            <person name="Tang K."/>
        </authorList>
    </citation>
    <scope>NUCLEOTIDE SEQUENCE [LARGE SCALE GENOMIC DNA]</scope>
    <source>
        <strain evidence="6">cv. Huhao1</strain>
        <tissue evidence="5">Leaf</tissue>
    </source>
</reference>
<organism evidence="5 6">
    <name type="scientific">Artemisia annua</name>
    <name type="common">Sweet wormwood</name>
    <dbReference type="NCBI Taxonomy" id="35608"/>
    <lineage>
        <taxon>Eukaryota</taxon>
        <taxon>Viridiplantae</taxon>
        <taxon>Streptophyta</taxon>
        <taxon>Embryophyta</taxon>
        <taxon>Tracheophyta</taxon>
        <taxon>Spermatophyta</taxon>
        <taxon>Magnoliopsida</taxon>
        <taxon>eudicotyledons</taxon>
        <taxon>Gunneridae</taxon>
        <taxon>Pentapetalae</taxon>
        <taxon>asterids</taxon>
        <taxon>campanulids</taxon>
        <taxon>Asterales</taxon>
        <taxon>Asteraceae</taxon>
        <taxon>Asteroideae</taxon>
        <taxon>Anthemideae</taxon>
        <taxon>Artemisiinae</taxon>
        <taxon>Artemisia</taxon>
    </lineage>
</organism>
<dbReference type="InterPro" id="IPR005202">
    <property type="entry name" value="TF_GRAS"/>
</dbReference>
<proteinExistence type="inferred from homology"/>
<evidence type="ECO:0000256" key="2">
    <source>
        <dbReference type="ARBA" id="ARBA00023163"/>
    </source>
</evidence>
<comment type="caution">
    <text evidence="5">The sequence shown here is derived from an EMBL/GenBank/DDBJ whole genome shotgun (WGS) entry which is preliminary data.</text>
</comment>
<comment type="similarity">
    <text evidence="3">Belongs to the GRAS family.</text>
</comment>
<dbReference type="AlphaFoldDB" id="A0A2U1QPG0"/>
<protein>
    <submittedName>
        <fullName evidence="5">Transcription factor GRAS</fullName>
    </submittedName>
</protein>
<feature type="compositionally biased region" description="Polar residues" evidence="4">
    <location>
        <begin position="844"/>
        <end position="858"/>
    </location>
</feature>
<name>A0A2U1QPG0_ARTAN</name>
<feature type="compositionally biased region" description="Acidic residues" evidence="4">
    <location>
        <begin position="950"/>
        <end position="959"/>
    </location>
</feature>
<evidence type="ECO:0000256" key="3">
    <source>
        <dbReference type="PROSITE-ProRule" id="PRU01191"/>
    </source>
</evidence>
<feature type="region of interest" description="Disordered" evidence="4">
    <location>
        <begin position="1093"/>
        <end position="1168"/>
    </location>
</feature>
<feature type="short sequence motif" description="LxCxE motif" evidence="3">
    <location>
        <begin position="218"/>
        <end position="222"/>
    </location>
</feature>